<evidence type="ECO:0000313" key="1">
    <source>
        <dbReference type="EMBL" id="NKC18851.1"/>
    </source>
</evidence>
<protein>
    <recommendedName>
        <fullName evidence="3">Transposase</fullName>
    </recommendedName>
</protein>
<accession>A0A8T6YNI8</accession>
<dbReference type="Proteomes" id="UP000307537">
    <property type="component" value="Unassembled WGS sequence"/>
</dbReference>
<keyword evidence="2" id="KW-1185">Reference proteome</keyword>
<organism evidence="1 2">
    <name type="scientific">Pseudoalteromonas galatheae</name>
    <dbReference type="NCBI Taxonomy" id="579562"/>
    <lineage>
        <taxon>Bacteria</taxon>
        <taxon>Pseudomonadati</taxon>
        <taxon>Pseudomonadota</taxon>
        <taxon>Gammaproteobacteria</taxon>
        <taxon>Alteromonadales</taxon>
        <taxon>Pseudoalteromonadaceae</taxon>
        <taxon>Pseudoalteromonas</taxon>
    </lineage>
</organism>
<sequence>MQHLLPKGFMHIRHYGFLTSACRKRKLALIRSQASCTYRAKRPKTESVTLIPYWPCQHCKAGTLRLIGVFKLDATTAKVERTS</sequence>
<dbReference type="EMBL" id="PNCO02000001">
    <property type="protein sequence ID" value="NKC18851.1"/>
    <property type="molecule type" value="Genomic_DNA"/>
</dbReference>
<evidence type="ECO:0008006" key="3">
    <source>
        <dbReference type="Google" id="ProtNLM"/>
    </source>
</evidence>
<dbReference type="AlphaFoldDB" id="A0A8T6YNI8"/>
<reference evidence="1" key="1">
    <citation type="submission" date="2019-10" db="EMBL/GenBank/DDBJ databases">
        <authorList>
            <person name="Paulsen S."/>
        </authorList>
    </citation>
    <scope>NUCLEOTIDE SEQUENCE</scope>
    <source>
        <strain evidence="1">S4498</strain>
    </source>
</reference>
<dbReference type="RefSeq" id="WP_138523943.1">
    <property type="nucleotide sequence ID" value="NZ_PNCO02000001.1"/>
</dbReference>
<comment type="caution">
    <text evidence="1">The sequence shown here is derived from an EMBL/GenBank/DDBJ whole genome shotgun (WGS) entry which is preliminary data.</text>
</comment>
<name>A0A8T6YNI8_9GAMM</name>
<evidence type="ECO:0000313" key="2">
    <source>
        <dbReference type="Proteomes" id="UP000307537"/>
    </source>
</evidence>
<proteinExistence type="predicted"/>
<gene>
    <name evidence="1" type="ORF">CWC29_008335</name>
</gene>